<sequence>MAFGAFQHPCAFNGHTRQYATFLPSSLLRRKTTLGMVRPYWHDGLASTGREREHARRRADSAHKKKPRGELIEIVNVSKHFGTREVLSEVSFTARDGEVTGFVGPNGAGKSTLLKIVAGTIIPTAGSVKIDGGRYRDAVQPGAVLGAFLSAELVPEHLTASSYLAYICDVQGLSRRSVNDALELVGLSAARKQKVRTFSLGMRQRLGIASVVVGNPQNLILDEPINGLDPDAILWLRHFVANAAQKGKTVLLSSHHMAELSMVADSIVLLNGGRVTLQGALEAFLSADAKQVYFEASDVTGAVAELNASGFRATLFESGAIVTDAEAGDVGRAVYQSGRELEHLSVIKQTLEETYFKTLSAASGAGQKNEVQQ</sequence>
<evidence type="ECO:0000256" key="1">
    <source>
        <dbReference type="ARBA" id="ARBA00005417"/>
    </source>
</evidence>
<dbReference type="Gene3D" id="3.40.50.300">
    <property type="entry name" value="P-loop containing nucleotide triphosphate hydrolases"/>
    <property type="match status" value="1"/>
</dbReference>
<reference evidence="7 8" key="1">
    <citation type="submission" date="2019-03" db="EMBL/GenBank/DDBJ databases">
        <title>Genomics of glacier-inhabiting Cryobacterium strains.</title>
        <authorList>
            <person name="Liu Q."/>
            <person name="Xin Y.-H."/>
        </authorList>
    </citation>
    <scope>NUCLEOTIDE SEQUENCE [LARGE SCALE GENOMIC DNA]</scope>
    <source>
        <strain evidence="7 8">TMT1-1</strain>
    </source>
</reference>
<evidence type="ECO:0000313" key="7">
    <source>
        <dbReference type="EMBL" id="TFD28544.1"/>
    </source>
</evidence>
<keyword evidence="2" id="KW-0813">Transport</keyword>
<dbReference type="InterPro" id="IPR017871">
    <property type="entry name" value="ABC_transporter-like_CS"/>
</dbReference>
<dbReference type="SUPFAM" id="SSF52540">
    <property type="entry name" value="P-loop containing nucleoside triphosphate hydrolases"/>
    <property type="match status" value="1"/>
</dbReference>
<dbReference type="GO" id="GO:0005524">
    <property type="term" value="F:ATP binding"/>
    <property type="evidence" value="ECO:0007669"/>
    <property type="project" value="UniProtKB-KW"/>
</dbReference>
<dbReference type="OrthoDB" id="9804819at2"/>
<dbReference type="PANTHER" id="PTHR43335:SF4">
    <property type="entry name" value="ABC TRANSPORTER, ATP-BINDING PROTEIN"/>
    <property type="match status" value="1"/>
</dbReference>
<protein>
    <submittedName>
        <fullName evidence="7">ATP-binding cassette domain-containing protein</fullName>
    </submittedName>
</protein>
<dbReference type="PANTHER" id="PTHR43335">
    <property type="entry name" value="ABC TRANSPORTER, ATP-BINDING PROTEIN"/>
    <property type="match status" value="1"/>
</dbReference>
<dbReference type="PROSITE" id="PS50893">
    <property type="entry name" value="ABC_TRANSPORTER_2"/>
    <property type="match status" value="1"/>
</dbReference>
<feature type="region of interest" description="Disordered" evidence="5">
    <location>
        <begin position="47"/>
        <end position="66"/>
    </location>
</feature>
<evidence type="ECO:0000313" key="8">
    <source>
        <dbReference type="Proteomes" id="UP000298424"/>
    </source>
</evidence>
<proteinExistence type="inferred from homology"/>
<evidence type="ECO:0000256" key="3">
    <source>
        <dbReference type="ARBA" id="ARBA00022741"/>
    </source>
</evidence>
<dbReference type="SMART" id="SM00382">
    <property type="entry name" value="AAA"/>
    <property type="match status" value="1"/>
</dbReference>
<name>A0A4R8ZHS1_9MICO</name>
<dbReference type="AlphaFoldDB" id="A0A4R8ZHS1"/>
<keyword evidence="3" id="KW-0547">Nucleotide-binding</keyword>
<gene>
    <name evidence="7" type="ORF">E3T27_01135</name>
</gene>
<evidence type="ECO:0000256" key="5">
    <source>
        <dbReference type="SAM" id="MobiDB-lite"/>
    </source>
</evidence>
<evidence type="ECO:0000256" key="2">
    <source>
        <dbReference type="ARBA" id="ARBA00022448"/>
    </source>
</evidence>
<keyword evidence="4 7" id="KW-0067">ATP-binding</keyword>
<dbReference type="InterPro" id="IPR027417">
    <property type="entry name" value="P-loop_NTPase"/>
</dbReference>
<evidence type="ECO:0000256" key="4">
    <source>
        <dbReference type="ARBA" id="ARBA00022840"/>
    </source>
</evidence>
<dbReference type="InterPro" id="IPR003593">
    <property type="entry name" value="AAA+_ATPase"/>
</dbReference>
<organism evidence="7 8">
    <name type="scientific">Cryobacterium lyxosi</name>
    <dbReference type="NCBI Taxonomy" id="1259228"/>
    <lineage>
        <taxon>Bacteria</taxon>
        <taxon>Bacillati</taxon>
        <taxon>Actinomycetota</taxon>
        <taxon>Actinomycetes</taxon>
        <taxon>Micrococcales</taxon>
        <taxon>Microbacteriaceae</taxon>
        <taxon>Cryobacterium</taxon>
    </lineage>
</organism>
<dbReference type="Proteomes" id="UP000298424">
    <property type="component" value="Unassembled WGS sequence"/>
</dbReference>
<dbReference type="EMBL" id="SOGT01000002">
    <property type="protein sequence ID" value="TFD28544.1"/>
    <property type="molecule type" value="Genomic_DNA"/>
</dbReference>
<evidence type="ECO:0000259" key="6">
    <source>
        <dbReference type="PROSITE" id="PS50893"/>
    </source>
</evidence>
<dbReference type="GO" id="GO:0016887">
    <property type="term" value="F:ATP hydrolysis activity"/>
    <property type="evidence" value="ECO:0007669"/>
    <property type="project" value="InterPro"/>
</dbReference>
<comment type="caution">
    <text evidence="7">The sequence shown here is derived from an EMBL/GenBank/DDBJ whole genome shotgun (WGS) entry which is preliminary data.</text>
</comment>
<dbReference type="Pfam" id="PF00005">
    <property type="entry name" value="ABC_tran"/>
    <property type="match status" value="1"/>
</dbReference>
<dbReference type="PROSITE" id="PS00211">
    <property type="entry name" value="ABC_TRANSPORTER_1"/>
    <property type="match status" value="1"/>
</dbReference>
<feature type="compositionally biased region" description="Basic and acidic residues" evidence="5">
    <location>
        <begin position="49"/>
        <end position="62"/>
    </location>
</feature>
<feature type="domain" description="ABC transporter" evidence="6">
    <location>
        <begin position="72"/>
        <end position="297"/>
    </location>
</feature>
<accession>A0A4R8ZHS1</accession>
<keyword evidence="8" id="KW-1185">Reference proteome</keyword>
<dbReference type="InterPro" id="IPR003439">
    <property type="entry name" value="ABC_transporter-like_ATP-bd"/>
</dbReference>
<comment type="similarity">
    <text evidence="1">Belongs to the ABC transporter superfamily.</text>
</comment>